<evidence type="ECO:0000313" key="5">
    <source>
        <dbReference type="Proteomes" id="UP000009872"/>
    </source>
</evidence>
<keyword evidence="1 3" id="KW-0929">Antimicrobial</keyword>
<sequence>MILLCPLLLLIQDSFQIGRKECIVDLHKTTDFQQPEIDLFETAVACIKKYEGWHSREHFPYVGYGHRLLKGEAFDHRISEEFADLLLRKDLRIKCGVFRDFGRDSLILGTLAYNVGEYRLLGFGKKLKSNLIRKLEKGNRDIYDDYISFCHHKGKVVPSIKKRRMEEYRLLFNCKYINNKNYD</sequence>
<dbReference type="InterPro" id="IPR023347">
    <property type="entry name" value="Lysozyme_dom_sf"/>
</dbReference>
<organism evidence="4 5">
    <name type="scientific">Bacteroides oleiciplenus YIT 12058</name>
    <dbReference type="NCBI Taxonomy" id="742727"/>
    <lineage>
        <taxon>Bacteria</taxon>
        <taxon>Pseudomonadati</taxon>
        <taxon>Bacteroidota</taxon>
        <taxon>Bacteroidia</taxon>
        <taxon>Bacteroidales</taxon>
        <taxon>Bacteroidaceae</taxon>
        <taxon>Bacteroides</taxon>
    </lineage>
</organism>
<dbReference type="PATRIC" id="fig|742727.4.peg.742"/>
<evidence type="ECO:0000313" key="4">
    <source>
        <dbReference type="EMBL" id="EKU92288.1"/>
    </source>
</evidence>
<keyword evidence="2 3" id="KW-0081">Bacteriolytic enzyme</keyword>
<dbReference type="eggNOG" id="COG3772">
    <property type="taxonomic scope" value="Bacteria"/>
</dbReference>
<dbReference type="GO" id="GO:0016998">
    <property type="term" value="P:cell wall macromolecule catabolic process"/>
    <property type="evidence" value="ECO:0007669"/>
    <property type="project" value="InterPro"/>
</dbReference>
<dbReference type="HOGENOM" id="CLU_135016_0_0_10"/>
<keyword evidence="3" id="KW-0326">Glycosidase</keyword>
<dbReference type="AlphaFoldDB" id="K9E6L4"/>
<reference evidence="4 5" key="1">
    <citation type="submission" date="2012-09" db="EMBL/GenBank/DDBJ databases">
        <title>The Genome Sequence of Bacteroides oleiciplenus YIT 12058.</title>
        <authorList>
            <consortium name="The Broad Institute Genome Sequencing Platform"/>
            <person name="Earl A."/>
            <person name="Ward D."/>
            <person name="Feldgarden M."/>
            <person name="Gevers D."/>
            <person name="Morotomi M."/>
            <person name="Walker B."/>
            <person name="Young S.K."/>
            <person name="Zeng Q."/>
            <person name="Gargeya S."/>
            <person name="Fitzgerald M."/>
            <person name="Haas B."/>
            <person name="Abouelleil A."/>
            <person name="Alvarado L."/>
            <person name="Arachchi H.M."/>
            <person name="Berlin A.M."/>
            <person name="Chapman S.B."/>
            <person name="Goldberg J."/>
            <person name="Griggs A."/>
            <person name="Gujja S."/>
            <person name="Hansen M."/>
            <person name="Howarth C."/>
            <person name="Imamovic A."/>
            <person name="Larimer J."/>
            <person name="McCowen C."/>
            <person name="Montmayeur A."/>
            <person name="Murphy C."/>
            <person name="Neiman D."/>
            <person name="Pearson M."/>
            <person name="Priest M."/>
            <person name="Roberts A."/>
            <person name="Saif S."/>
            <person name="Shea T."/>
            <person name="Sisk P."/>
            <person name="Sykes S."/>
            <person name="Wortman J."/>
            <person name="Nusbaum C."/>
            <person name="Birren B."/>
        </authorList>
    </citation>
    <scope>NUCLEOTIDE SEQUENCE [LARGE SCALE GENOMIC DNA]</scope>
    <source>
        <strain evidence="4 5">YIT 12058</strain>
    </source>
</reference>
<dbReference type="Pfam" id="PF00959">
    <property type="entry name" value="Phage_lysozyme"/>
    <property type="match status" value="1"/>
</dbReference>
<dbReference type="GO" id="GO:0003796">
    <property type="term" value="F:lysozyme activity"/>
    <property type="evidence" value="ECO:0007669"/>
    <property type="project" value="UniProtKB-EC"/>
</dbReference>
<keyword evidence="3" id="KW-0378">Hydrolase</keyword>
<dbReference type="GO" id="GO:0009253">
    <property type="term" value="P:peptidoglycan catabolic process"/>
    <property type="evidence" value="ECO:0007669"/>
    <property type="project" value="InterPro"/>
</dbReference>
<evidence type="ECO:0000256" key="3">
    <source>
        <dbReference type="RuleBase" id="RU003788"/>
    </source>
</evidence>
<gene>
    <name evidence="4" type="ORF">HMPREF9447_00738</name>
</gene>
<comment type="similarity">
    <text evidence="3">Belongs to the glycosyl hydrolase 24 family.</text>
</comment>
<dbReference type="Proteomes" id="UP000009872">
    <property type="component" value="Unassembled WGS sequence"/>
</dbReference>
<protein>
    <recommendedName>
        <fullName evidence="3">Lysozyme</fullName>
        <ecNumber evidence="3">3.2.1.17</ecNumber>
    </recommendedName>
</protein>
<dbReference type="STRING" id="742727.HMPREF9447_00738"/>
<dbReference type="Gene3D" id="1.10.530.40">
    <property type="match status" value="1"/>
</dbReference>
<dbReference type="InterPro" id="IPR023346">
    <property type="entry name" value="Lysozyme-like_dom_sf"/>
</dbReference>
<name>K9E6L4_9BACE</name>
<dbReference type="EC" id="3.2.1.17" evidence="3"/>
<evidence type="ECO:0000256" key="2">
    <source>
        <dbReference type="ARBA" id="ARBA00022638"/>
    </source>
</evidence>
<dbReference type="GO" id="GO:0042742">
    <property type="term" value="P:defense response to bacterium"/>
    <property type="evidence" value="ECO:0007669"/>
    <property type="project" value="UniProtKB-KW"/>
</dbReference>
<dbReference type="EMBL" id="ADLF01000002">
    <property type="protein sequence ID" value="EKU92288.1"/>
    <property type="molecule type" value="Genomic_DNA"/>
</dbReference>
<dbReference type="InterPro" id="IPR002196">
    <property type="entry name" value="Glyco_hydro_24"/>
</dbReference>
<proteinExistence type="inferred from homology"/>
<dbReference type="SUPFAM" id="SSF53955">
    <property type="entry name" value="Lysozyme-like"/>
    <property type="match status" value="1"/>
</dbReference>
<comment type="caution">
    <text evidence="4">The sequence shown here is derived from an EMBL/GenBank/DDBJ whole genome shotgun (WGS) entry which is preliminary data.</text>
</comment>
<accession>K9E6L4</accession>
<comment type="catalytic activity">
    <reaction evidence="3">
        <text>Hydrolysis of (1-&gt;4)-beta-linkages between N-acetylmuramic acid and N-acetyl-D-glucosamine residues in a peptidoglycan and between N-acetyl-D-glucosamine residues in chitodextrins.</text>
        <dbReference type="EC" id="3.2.1.17"/>
    </reaction>
</comment>
<keyword evidence="5" id="KW-1185">Reference proteome</keyword>
<dbReference type="GO" id="GO:0031640">
    <property type="term" value="P:killing of cells of another organism"/>
    <property type="evidence" value="ECO:0007669"/>
    <property type="project" value="UniProtKB-KW"/>
</dbReference>
<evidence type="ECO:0000256" key="1">
    <source>
        <dbReference type="ARBA" id="ARBA00022529"/>
    </source>
</evidence>